<name>A0A1W2GZF7_9BACT</name>
<evidence type="ECO:0000256" key="4">
    <source>
        <dbReference type="ARBA" id="ARBA00022692"/>
    </source>
</evidence>
<dbReference type="OrthoDB" id="9813193at2"/>
<evidence type="ECO:0000256" key="6">
    <source>
        <dbReference type="ARBA" id="ARBA00023136"/>
    </source>
</evidence>
<dbReference type="InterPro" id="IPR051907">
    <property type="entry name" value="DoxX-like_oxidoreductase"/>
</dbReference>
<comment type="similarity">
    <text evidence="2">Belongs to the DoxX family.</text>
</comment>
<organism evidence="8 9">
    <name type="scientific">Aquiflexum balticum DSM 16537</name>
    <dbReference type="NCBI Taxonomy" id="758820"/>
    <lineage>
        <taxon>Bacteria</taxon>
        <taxon>Pseudomonadati</taxon>
        <taxon>Bacteroidota</taxon>
        <taxon>Cytophagia</taxon>
        <taxon>Cytophagales</taxon>
        <taxon>Cyclobacteriaceae</taxon>
        <taxon>Aquiflexum</taxon>
    </lineage>
</organism>
<keyword evidence="6 7" id="KW-0472">Membrane</keyword>
<evidence type="ECO:0000256" key="1">
    <source>
        <dbReference type="ARBA" id="ARBA00004651"/>
    </source>
</evidence>
<dbReference type="STRING" id="758820.SAMN00777080_0555"/>
<keyword evidence="5 7" id="KW-1133">Transmembrane helix</keyword>
<dbReference type="PANTHER" id="PTHR33452:SF1">
    <property type="entry name" value="INNER MEMBRANE PROTEIN YPHA-RELATED"/>
    <property type="match status" value="1"/>
</dbReference>
<feature type="transmembrane region" description="Helical" evidence="7">
    <location>
        <begin position="80"/>
        <end position="97"/>
    </location>
</feature>
<dbReference type="InterPro" id="IPR032808">
    <property type="entry name" value="DoxX"/>
</dbReference>
<dbReference type="AlphaFoldDB" id="A0A1W2GZF7"/>
<dbReference type="Pfam" id="PF07681">
    <property type="entry name" value="DoxX"/>
    <property type="match status" value="1"/>
</dbReference>
<keyword evidence="9" id="KW-1185">Reference proteome</keyword>
<feature type="transmembrane region" description="Helical" evidence="7">
    <location>
        <begin position="109"/>
        <end position="128"/>
    </location>
</feature>
<keyword evidence="3" id="KW-1003">Cell membrane</keyword>
<evidence type="ECO:0000256" key="2">
    <source>
        <dbReference type="ARBA" id="ARBA00006679"/>
    </source>
</evidence>
<evidence type="ECO:0000313" key="8">
    <source>
        <dbReference type="EMBL" id="SMD42019.1"/>
    </source>
</evidence>
<sequence>MKKLFFSTSPFLLDLGLAILRISTSLMLVTHGWAKIANFSERLTTFSDPIGLGPALSLQLVIFAEFFCAILLALGFLSRISLIPLIINMAVISFVVHADDPFSNQEKGLLFLVIFVFLMFSGPGKYSVDAQIKKNSN</sequence>
<keyword evidence="4 7" id="KW-0812">Transmembrane</keyword>
<dbReference type="PANTHER" id="PTHR33452">
    <property type="entry name" value="OXIDOREDUCTASE CATD-RELATED"/>
    <property type="match status" value="1"/>
</dbReference>
<protein>
    <submittedName>
        <fullName evidence="8">Putative oxidoreductase</fullName>
    </submittedName>
</protein>
<proteinExistence type="inferred from homology"/>
<evidence type="ECO:0000256" key="3">
    <source>
        <dbReference type="ARBA" id="ARBA00022475"/>
    </source>
</evidence>
<dbReference type="Proteomes" id="UP000192333">
    <property type="component" value="Chromosome I"/>
</dbReference>
<reference evidence="9" key="1">
    <citation type="submission" date="2017-04" db="EMBL/GenBank/DDBJ databases">
        <authorList>
            <person name="Varghese N."/>
            <person name="Submissions S."/>
        </authorList>
    </citation>
    <scope>NUCLEOTIDE SEQUENCE [LARGE SCALE GENOMIC DNA]</scope>
    <source>
        <strain evidence="9">DSM 16537</strain>
    </source>
</reference>
<comment type="subcellular location">
    <subcellularLocation>
        <location evidence="1">Cell membrane</location>
        <topology evidence="1">Multi-pass membrane protein</topology>
    </subcellularLocation>
</comment>
<evidence type="ECO:0000256" key="7">
    <source>
        <dbReference type="SAM" id="Phobius"/>
    </source>
</evidence>
<feature type="transmembrane region" description="Helical" evidence="7">
    <location>
        <begin position="54"/>
        <end position="73"/>
    </location>
</feature>
<accession>A0A1W2GZF7</accession>
<dbReference type="GO" id="GO:0005886">
    <property type="term" value="C:plasma membrane"/>
    <property type="evidence" value="ECO:0007669"/>
    <property type="project" value="UniProtKB-SubCell"/>
</dbReference>
<dbReference type="EMBL" id="LT838813">
    <property type="protein sequence ID" value="SMD42019.1"/>
    <property type="molecule type" value="Genomic_DNA"/>
</dbReference>
<evidence type="ECO:0000313" key="9">
    <source>
        <dbReference type="Proteomes" id="UP000192333"/>
    </source>
</evidence>
<feature type="transmembrane region" description="Helical" evidence="7">
    <location>
        <begin position="12"/>
        <end position="34"/>
    </location>
</feature>
<gene>
    <name evidence="8" type="ORF">SAMN00777080_0555</name>
</gene>
<evidence type="ECO:0000256" key="5">
    <source>
        <dbReference type="ARBA" id="ARBA00022989"/>
    </source>
</evidence>
<dbReference type="RefSeq" id="WP_084118866.1">
    <property type="nucleotide sequence ID" value="NZ_LT838813.1"/>
</dbReference>